<dbReference type="EMBL" id="GBRH01173401">
    <property type="protein sequence ID" value="JAE24495.1"/>
    <property type="molecule type" value="Transcribed_RNA"/>
</dbReference>
<feature type="transmembrane region" description="Helical" evidence="1">
    <location>
        <begin position="56"/>
        <end position="82"/>
    </location>
</feature>
<protein>
    <submittedName>
        <fullName evidence="2">Uncharacterized protein</fullName>
    </submittedName>
</protein>
<accession>A0A0A9GHC5</accession>
<keyword evidence="1" id="KW-0472">Membrane</keyword>
<sequence length="102" mass="11494">MMMLSYLQTVIMLLATIPLPFTMLPISATTIQVLTILTGSSFTSSRMKRTRDLPDAMISCSFGIWMMVFQACCGARFTIYLLQFLVLSMFCRSCNSHLCICI</sequence>
<dbReference type="AlphaFoldDB" id="A0A0A9GHC5"/>
<proteinExistence type="predicted"/>
<evidence type="ECO:0000313" key="2">
    <source>
        <dbReference type="EMBL" id="JAE24495.1"/>
    </source>
</evidence>
<organism evidence="2">
    <name type="scientific">Arundo donax</name>
    <name type="common">Giant reed</name>
    <name type="synonym">Donax arundinaceus</name>
    <dbReference type="NCBI Taxonomy" id="35708"/>
    <lineage>
        <taxon>Eukaryota</taxon>
        <taxon>Viridiplantae</taxon>
        <taxon>Streptophyta</taxon>
        <taxon>Embryophyta</taxon>
        <taxon>Tracheophyta</taxon>
        <taxon>Spermatophyta</taxon>
        <taxon>Magnoliopsida</taxon>
        <taxon>Liliopsida</taxon>
        <taxon>Poales</taxon>
        <taxon>Poaceae</taxon>
        <taxon>PACMAD clade</taxon>
        <taxon>Arundinoideae</taxon>
        <taxon>Arundineae</taxon>
        <taxon>Arundo</taxon>
    </lineage>
</organism>
<reference evidence="2" key="2">
    <citation type="journal article" date="2015" name="Data Brief">
        <title>Shoot transcriptome of the giant reed, Arundo donax.</title>
        <authorList>
            <person name="Barrero R.A."/>
            <person name="Guerrero F.D."/>
            <person name="Moolhuijzen P."/>
            <person name="Goolsby J.A."/>
            <person name="Tidwell J."/>
            <person name="Bellgard S.E."/>
            <person name="Bellgard M.I."/>
        </authorList>
    </citation>
    <scope>NUCLEOTIDE SEQUENCE</scope>
    <source>
        <tissue evidence="2">Shoot tissue taken approximately 20 cm above the soil surface</tissue>
    </source>
</reference>
<name>A0A0A9GHC5_ARUDO</name>
<keyword evidence="1" id="KW-0812">Transmembrane</keyword>
<evidence type="ECO:0000256" key="1">
    <source>
        <dbReference type="SAM" id="Phobius"/>
    </source>
</evidence>
<keyword evidence="1" id="KW-1133">Transmembrane helix</keyword>
<reference evidence="2" key="1">
    <citation type="submission" date="2014-09" db="EMBL/GenBank/DDBJ databases">
        <authorList>
            <person name="Magalhaes I.L.F."/>
            <person name="Oliveira U."/>
            <person name="Santos F.R."/>
            <person name="Vidigal T.H.D.A."/>
            <person name="Brescovit A.D."/>
            <person name="Santos A.J."/>
        </authorList>
    </citation>
    <scope>NUCLEOTIDE SEQUENCE</scope>
    <source>
        <tissue evidence="2">Shoot tissue taken approximately 20 cm above the soil surface</tissue>
    </source>
</reference>